<dbReference type="PRINTS" id="PR00909">
    <property type="entry name" value="SPERMDNBNDNG"/>
</dbReference>
<gene>
    <name evidence="7" type="ORF">Salmuc_03479</name>
</gene>
<dbReference type="PROSITE" id="PS50893">
    <property type="entry name" value="ABC_TRANSPORTER_2"/>
    <property type="match status" value="1"/>
</dbReference>
<reference evidence="8" key="1">
    <citation type="journal article" date="2014" name="Stand. Genomic Sci.">
        <title>Genome sequence of the exopolysaccharide-producing Salipiger mucosus type strain (DSM 16094(T)), a moderately halophilic member of the Roseobacter clade.</title>
        <authorList>
            <person name="Riedel T."/>
            <person name="Spring S."/>
            <person name="Fiebig A."/>
            <person name="Petersen J."/>
            <person name="Kyrpides N.C."/>
            <person name="Goker M."/>
            <person name="Klenk H.P."/>
        </authorList>
    </citation>
    <scope>NUCLEOTIDE SEQUENCE [LARGE SCALE GENOMIC DNA]</scope>
    <source>
        <strain evidence="8">DSM 16094</strain>
    </source>
</reference>
<dbReference type="STRING" id="1123237.Salmuc_03479"/>
<dbReference type="Gene3D" id="3.40.50.300">
    <property type="entry name" value="P-loop containing nucleotide triphosphate hydrolases"/>
    <property type="match status" value="1"/>
</dbReference>
<protein>
    <submittedName>
        <fullName evidence="7">ABC transporter, periplasmic spermidine putrescine-binding protein PotD</fullName>
    </submittedName>
</protein>
<evidence type="ECO:0000256" key="1">
    <source>
        <dbReference type="ARBA" id="ARBA00005417"/>
    </source>
</evidence>
<dbReference type="GO" id="GO:0140359">
    <property type="term" value="F:ABC-type transporter activity"/>
    <property type="evidence" value="ECO:0007669"/>
    <property type="project" value="UniProtKB-ARBA"/>
</dbReference>
<dbReference type="GO" id="GO:0042597">
    <property type="term" value="C:periplasmic space"/>
    <property type="evidence" value="ECO:0007669"/>
    <property type="project" value="InterPro"/>
</dbReference>
<dbReference type="SUPFAM" id="SSF50331">
    <property type="entry name" value="MOP-like"/>
    <property type="match status" value="1"/>
</dbReference>
<dbReference type="InterPro" id="IPR050093">
    <property type="entry name" value="ABC_SmlMolc_Importer"/>
</dbReference>
<dbReference type="GO" id="GO:0019808">
    <property type="term" value="F:polyamine binding"/>
    <property type="evidence" value="ECO:0007669"/>
    <property type="project" value="InterPro"/>
</dbReference>
<dbReference type="eggNOG" id="COG0687">
    <property type="taxonomic scope" value="Bacteria"/>
</dbReference>
<proteinExistence type="inferred from homology"/>
<dbReference type="GO" id="GO:0015846">
    <property type="term" value="P:polyamine transport"/>
    <property type="evidence" value="ECO:0007669"/>
    <property type="project" value="InterPro"/>
</dbReference>
<dbReference type="Pfam" id="PF08402">
    <property type="entry name" value="TOBE_2"/>
    <property type="match status" value="1"/>
</dbReference>
<evidence type="ECO:0000259" key="6">
    <source>
        <dbReference type="PROSITE" id="PS50893"/>
    </source>
</evidence>
<dbReference type="Gene3D" id="3.40.190.10">
    <property type="entry name" value="Periplasmic binding protein-like II"/>
    <property type="match status" value="2"/>
</dbReference>
<dbReference type="EMBL" id="APVH01000079">
    <property type="protein sequence ID" value="EPX75456.1"/>
    <property type="molecule type" value="Genomic_DNA"/>
</dbReference>
<dbReference type="PANTHER" id="PTHR42781">
    <property type="entry name" value="SPERMIDINE/PUTRESCINE IMPORT ATP-BINDING PROTEIN POTA"/>
    <property type="match status" value="1"/>
</dbReference>
<keyword evidence="2" id="KW-0813">Transport</keyword>
<dbReference type="GO" id="GO:0016887">
    <property type="term" value="F:ATP hydrolysis activity"/>
    <property type="evidence" value="ECO:0007669"/>
    <property type="project" value="InterPro"/>
</dbReference>
<dbReference type="InterPro" id="IPR006059">
    <property type="entry name" value="SBP"/>
</dbReference>
<dbReference type="Gene3D" id="2.40.50.100">
    <property type="match status" value="1"/>
</dbReference>
<dbReference type="InterPro" id="IPR003439">
    <property type="entry name" value="ABC_transporter-like_ATP-bd"/>
</dbReference>
<dbReference type="FunFam" id="3.40.50.300:FF:000042">
    <property type="entry name" value="Maltose/maltodextrin ABC transporter, ATP-binding protein"/>
    <property type="match status" value="1"/>
</dbReference>
<dbReference type="Pfam" id="PF13416">
    <property type="entry name" value="SBP_bac_8"/>
    <property type="match status" value="1"/>
</dbReference>
<evidence type="ECO:0000313" key="7">
    <source>
        <dbReference type="EMBL" id="EPX75456.1"/>
    </source>
</evidence>
<evidence type="ECO:0000313" key="8">
    <source>
        <dbReference type="Proteomes" id="UP000015347"/>
    </source>
</evidence>
<dbReference type="SUPFAM" id="SSF52540">
    <property type="entry name" value="P-loop containing nucleoside triphosphate hydrolases"/>
    <property type="match status" value="1"/>
</dbReference>
<evidence type="ECO:0000256" key="5">
    <source>
        <dbReference type="SAM" id="MobiDB-lite"/>
    </source>
</evidence>
<dbReference type="SMART" id="SM00382">
    <property type="entry name" value="AAA"/>
    <property type="match status" value="1"/>
</dbReference>
<dbReference type="SUPFAM" id="SSF53850">
    <property type="entry name" value="Periplasmic binding protein-like II"/>
    <property type="match status" value="1"/>
</dbReference>
<dbReference type="InterPro" id="IPR017871">
    <property type="entry name" value="ABC_transporter-like_CS"/>
</dbReference>
<dbReference type="InterPro" id="IPR027417">
    <property type="entry name" value="P-loop_NTPase"/>
</dbReference>
<dbReference type="eggNOG" id="COG3842">
    <property type="taxonomic scope" value="Bacteria"/>
</dbReference>
<dbReference type="PROSITE" id="PS51318">
    <property type="entry name" value="TAT"/>
    <property type="match status" value="1"/>
</dbReference>
<sequence>MRKMDNTTRYERLRERYMNGDVDRRTFLGLIGAAGAAYGLVTPYRAFAQDVSQVRFDGWGGVVSEAFRQYAFDPYTKETGIEVVDGTFGGGDEYLSRVKASQPGEYNIAHLSGVFDYARYHGLDLSTELNEDNIPNLQYVIPKLVDVFRKVSGGSLSCVPYDYGTTGLAYNRKHISDEEMKEKGAKILIDEAYKGKIAGWGDWRTRIWFGALQTGQDPNNAEDMDAVWDAIRQHRDLALKYWGSGAELMSLLAEEEIYVTEGWSGRIYALQEQGHDIGYYDPPNGYGWQECLFVIKGSPMEPCEELLNFMLAPETSIAVAEGRELPAGAGPQQGRAGREDPDAARLRPERHARRSDLRRSGILERPRGGMVQDLRPRAEGLLRPLSRASLPSPVTGEGREARETPAPPAKGARHHGQDTSMSSVILRDIVKRFHQFTAVHRTTLEIEDGAFVTLLGPSGCGKTTNLRMIAGLLDPTEGEILIGDKRVNDVPIHKRNLGIVFQNYALFPHKTVAENVAFGLKYRDVPKSEIEGRVQKALDLVQLPDVGGRYPKALSGGQQQRIALARAIVIEPDVLLLDEPLSALDANLREDMRVELKRIQERIGVTTVFVTHDQSEALAMSDKIVVMSAGRVEQVGSPAEVYNTPASEFVANFLGASNILPAKVAGRDGEGARLEADLFGPVTVPAERAATLDGAGAAKLVLRAEKLLLRPQDTPADGMVSAPATVETVDYQGQTVRYFVRVGETQLQAINMIDGSPYAEGQAVQVAFQPKDCAALPGA</sequence>
<feature type="region of interest" description="Disordered" evidence="5">
    <location>
        <begin position="325"/>
        <end position="419"/>
    </location>
</feature>
<feature type="domain" description="ABC transporter" evidence="6">
    <location>
        <begin position="424"/>
        <end position="654"/>
    </location>
</feature>
<dbReference type="PANTHER" id="PTHR42781:SF4">
    <property type="entry name" value="SPERMIDINE_PUTRESCINE IMPORT ATP-BINDING PROTEIN POTA"/>
    <property type="match status" value="1"/>
</dbReference>
<dbReference type="PROSITE" id="PS00211">
    <property type="entry name" value="ABC_TRANSPORTER_1"/>
    <property type="match status" value="1"/>
</dbReference>
<keyword evidence="3" id="KW-0547">Nucleotide-binding</keyword>
<dbReference type="InterPro" id="IPR008995">
    <property type="entry name" value="Mo/tungstate-bd_C_term_dom"/>
</dbReference>
<comment type="caution">
    <text evidence="7">The sequence shown here is derived from an EMBL/GenBank/DDBJ whole genome shotgun (WGS) entry which is preliminary data.</text>
</comment>
<comment type="similarity">
    <text evidence="1">Belongs to the ABC transporter superfamily.</text>
</comment>
<organism evidence="7 8">
    <name type="scientific">Salipiger mucosus DSM 16094</name>
    <dbReference type="NCBI Taxonomy" id="1123237"/>
    <lineage>
        <taxon>Bacteria</taxon>
        <taxon>Pseudomonadati</taxon>
        <taxon>Pseudomonadota</taxon>
        <taxon>Alphaproteobacteria</taxon>
        <taxon>Rhodobacterales</taxon>
        <taxon>Roseobacteraceae</taxon>
        <taxon>Salipiger</taxon>
    </lineage>
</organism>
<name>S9Q2E3_9RHOB</name>
<dbReference type="InterPro" id="IPR006311">
    <property type="entry name" value="TAT_signal"/>
</dbReference>
<keyword evidence="8" id="KW-1185">Reference proteome</keyword>
<evidence type="ECO:0000256" key="3">
    <source>
        <dbReference type="ARBA" id="ARBA00022741"/>
    </source>
</evidence>
<dbReference type="AlphaFoldDB" id="S9Q2E3"/>
<feature type="compositionally biased region" description="Low complexity" evidence="5">
    <location>
        <begin position="381"/>
        <end position="393"/>
    </location>
</feature>
<dbReference type="InterPro" id="IPR003593">
    <property type="entry name" value="AAA+_ATPase"/>
</dbReference>
<dbReference type="GO" id="GO:0043190">
    <property type="term" value="C:ATP-binding cassette (ABC) transporter complex"/>
    <property type="evidence" value="ECO:0007669"/>
    <property type="project" value="InterPro"/>
</dbReference>
<dbReference type="HOGENOM" id="CLU_359363_0_0_5"/>
<feature type="compositionally biased region" description="Low complexity" evidence="5">
    <location>
        <begin position="326"/>
        <end position="335"/>
    </location>
</feature>
<dbReference type="Pfam" id="PF00005">
    <property type="entry name" value="ABC_tran"/>
    <property type="match status" value="1"/>
</dbReference>
<dbReference type="InterPro" id="IPR013611">
    <property type="entry name" value="Transp-assoc_OB_typ2"/>
</dbReference>
<dbReference type="GO" id="GO:0005524">
    <property type="term" value="F:ATP binding"/>
    <property type="evidence" value="ECO:0007669"/>
    <property type="project" value="UniProtKB-KW"/>
</dbReference>
<feature type="compositionally biased region" description="Basic and acidic residues" evidence="5">
    <location>
        <begin position="336"/>
        <end position="367"/>
    </location>
</feature>
<keyword evidence="4" id="KW-0067">ATP-binding</keyword>
<accession>S9Q2E3</accession>
<evidence type="ECO:0000256" key="4">
    <source>
        <dbReference type="ARBA" id="ARBA00022840"/>
    </source>
</evidence>
<dbReference type="InterPro" id="IPR001188">
    <property type="entry name" value="Sperm_putr-bd"/>
</dbReference>
<evidence type="ECO:0000256" key="2">
    <source>
        <dbReference type="ARBA" id="ARBA00022448"/>
    </source>
</evidence>
<dbReference type="Proteomes" id="UP000015347">
    <property type="component" value="Unassembled WGS sequence"/>
</dbReference>